<evidence type="ECO:0000313" key="8">
    <source>
        <dbReference type="Proteomes" id="UP000789396"/>
    </source>
</evidence>
<proteinExistence type="predicted"/>
<dbReference type="InterPro" id="IPR011009">
    <property type="entry name" value="Kinase-like_dom_sf"/>
</dbReference>
<dbReference type="Gene3D" id="1.10.510.10">
    <property type="entry name" value="Transferase(Phosphotransferase) domain 1"/>
    <property type="match status" value="1"/>
</dbReference>
<dbReference type="OrthoDB" id="10261027at2759"/>
<feature type="non-terminal residue" evidence="7">
    <location>
        <position position="96"/>
    </location>
</feature>
<dbReference type="SUPFAM" id="SSF56112">
    <property type="entry name" value="Protein kinase-like (PK-like)"/>
    <property type="match status" value="1"/>
</dbReference>
<keyword evidence="5" id="KW-0067">ATP-binding</keyword>
<feature type="domain" description="Protein kinase" evidence="6">
    <location>
        <begin position="1"/>
        <end position="96"/>
    </location>
</feature>
<feature type="non-terminal residue" evidence="7">
    <location>
        <position position="1"/>
    </location>
</feature>
<dbReference type="GO" id="GO:0004674">
    <property type="term" value="F:protein serine/threonine kinase activity"/>
    <property type="evidence" value="ECO:0007669"/>
    <property type="project" value="UniProtKB-KW"/>
</dbReference>
<accession>A0A9N9JIH1</accession>
<comment type="caution">
    <text evidence="7">The sequence shown here is derived from an EMBL/GenBank/DDBJ whole genome shotgun (WGS) entry which is preliminary data.</text>
</comment>
<evidence type="ECO:0000313" key="7">
    <source>
        <dbReference type="EMBL" id="CAG8780760.1"/>
    </source>
</evidence>
<organism evidence="7 8">
    <name type="scientific">Racocetra fulgida</name>
    <dbReference type="NCBI Taxonomy" id="60492"/>
    <lineage>
        <taxon>Eukaryota</taxon>
        <taxon>Fungi</taxon>
        <taxon>Fungi incertae sedis</taxon>
        <taxon>Mucoromycota</taxon>
        <taxon>Glomeromycotina</taxon>
        <taxon>Glomeromycetes</taxon>
        <taxon>Diversisporales</taxon>
        <taxon>Gigasporaceae</taxon>
        <taxon>Racocetra</taxon>
    </lineage>
</organism>
<evidence type="ECO:0000256" key="2">
    <source>
        <dbReference type="ARBA" id="ARBA00022679"/>
    </source>
</evidence>
<gene>
    <name evidence="7" type="ORF">RFULGI_LOCUS15803</name>
</gene>
<evidence type="ECO:0000256" key="5">
    <source>
        <dbReference type="ARBA" id="ARBA00022840"/>
    </source>
</evidence>
<evidence type="ECO:0000256" key="1">
    <source>
        <dbReference type="ARBA" id="ARBA00022527"/>
    </source>
</evidence>
<protein>
    <submittedName>
        <fullName evidence="7">15993_t:CDS:1</fullName>
    </submittedName>
</protein>
<dbReference type="AlphaFoldDB" id="A0A9N9JIH1"/>
<keyword evidence="8" id="KW-1185">Reference proteome</keyword>
<keyword evidence="1" id="KW-0723">Serine/threonine-protein kinase</keyword>
<sequence length="96" mass="11132">LGFSRPAKDDLESLETKIYGIMPYIAPEVLIKKQYSFSSDIYSLGMIMWELTSGLRPFYNKAYDSHLMLDICNENLPLRPNITEDTPHCWAILMQK</sequence>
<reference evidence="7" key="1">
    <citation type="submission" date="2021-06" db="EMBL/GenBank/DDBJ databases">
        <authorList>
            <person name="Kallberg Y."/>
            <person name="Tangrot J."/>
            <person name="Rosling A."/>
        </authorList>
    </citation>
    <scope>NUCLEOTIDE SEQUENCE</scope>
    <source>
        <strain evidence="7">IN212</strain>
    </source>
</reference>
<keyword evidence="3" id="KW-0547">Nucleotide-binding</keyword>
<evidence type="ECO:0000256" key="3">
    <source>
        <dbReference type="ARBA" id="ARBA00022741"/>
    </source>
</evidence>
<dbReference type="PROSITE" id="PS50011">
    <property type="entry name" value="PROTEIN_KINASE_DOM"/>
    <property type="match status" value="1"/>
</dbReference>
<evidence type="ECO:0000256" key="4">
    <source>
        <dbReference type="ARBA" id="ARBA00022777"/>
    </source>
</evidence>
<dbReference type="GO" id="GO:0005524">
    <property type="term" value="F:ATP binding"/>
    <property type="evidence" value="ECO:0007669"/>
    <property type="project" value="UniProtKB-KW"/>
</dbReference>
<dbReference type="InterPro" id="IPR000719">
    <property type="entry name" value="Prot_kinase_dom"/>
</dbReference>
<dbReference type="Pfam" id="PF00069">
    <property type="entry name" value="Pkinase"/>
    <property type="match status" value="1"/>
</dbReference>
<dbReference type="PANTHER" id="PTHR24351">
    <property type="entry name" value="RIBOSOMAL PROTEIN S6 KINASE"/>
    <property type="match status" value="1"/>
</dbReference>
<dbReference type="EMBL" id="CAJVPZ010052623">
    <property type="protein sequence ID" value="CAG8780760.1"/>
    <property type="molecule type" value="Genomic_DNA"/>
</dbReference>
<evidence type="ECO:0000259" key="6">
    <source>
        <dbReference type="PROSITE" id="PS50011"/>
    </source>
</evidence>
<dbReference type="Proteomes" id="UP000789396">
    <property type="component" value="Unassembled WGS sequence"/>
</dbReference>
<name>A0A9N9JIH1_9GLOM</name>
<keyword evidence="2" id="KW-0808">Transferase</keyword>
<keyword evidence="4" id="KW-0418">Kinase</keyword>